<dbReference type="SMART" id="SM00086">
    <property type="entry name" value="PAC"/>
    <property type="match status" value="2"/>
</dbReference>
<proteinExistence type="predicted"/>
<dbReference type="EMBL" id="CP041166">
    <property type="protein sequence ID" value="QFR42919.1"/>
    <property type="molecule type" value="Genomic_DNA"/>
</dbReference>
<dbReference type="Gene3D" id="3.30.70.270">
    <property type="match status" value="1"/>
</dbReference>
<dbReference type="Gene3D" id="2.10.70.100">
    <property type="match status" value="1"/>
</dbReference>
<gene>
    <name evidence="7" type="ORF">FJR47_02945</name>
</gene>
<dbReference type="SUPFAM" id="SSF55073">
    <property type="entry name" value="Nucleotide cyclase"/>
    <property type="match status" value="1"/>
</dbReference>
<dbReference type="EC" id="2.7.7.65" evidence="1"/>
<protein>
    <recommendedName>
        <fullName evidence="1">diguanylate cyclase</fullName>
        <ecNumber evidence="1">2.7.7.65</ecNumber>
    </recommendedName>
</protein>
<dbReference type="InterPro" id="IPR001610">
    <property type="entry name" value="PAC"/>
</dbReference>
<dbReference type="AlphaFoldDB" id="A0AAJ4A2Y5"/>
<feature type="domain" description="GGDEF" evidence="6">
    <location>
        <begin position="754"/>
        <end position="880"/>
    </location>
</feature>
<dbReference type="InterPro" id="IPR035965">
    <property type="entry name" value="PAS-like_dom_sf"/>
</dbReference>
<evidence type="ECO:0000313" key="8">
    <source>
        <dbReference type="Proteomes" id="UP000326061"/>
    </source>
</evidence>
<name>A0AAJ4A2Y5_9BACT</name>
<dbReference type="InterPro" id="IPR000700">
    <property type="entry name" value="PAS-assoc_C"/>
</dbReference>
<dbReference type="Proteomes" id="UP000326061">
    <property type="component" value="Chromosome"/>
</dbReference>
<dbReference type="InterPro" id="IPR000160">
    <property type="entry name" value="GGDEF_dom"/>
</dbReference>
<feature type="domain" description="PAS" evidence="4">
    <location>
        <begin position="470"/>
        <end position="545"/>
    </location>
</feature>
<dbReference type="SMART" id="SM00091">
    <property type="entry name" value="PAS"/>
    <property type="match status" value="3"/>
</dbReference>
<dbReference type="CDD" id="cd01949">
    <property type="entry name" value="GGDEF"/>
    <property type="match status" value="1"/>
</dbReference>
<dbReference type="InterPro" id="IPR050469">
    <property type="entry name" value="Diguanylate_Cyclase"/>
</dbReference>
<dbReference type="PROSITE" id="PS50887">
    <property type="entry name" value="GGDEF"/>
    <property type="match status" value="1"/>
</dbReference>
<dbReference type="CDD" id="cd00130">
    <property type="entry name" value="PAS"/>
    <property type="match status" value="1"/>
</dbReference>
<dbReference type="Pfam" id="PF08447">
    <property type="entry name" value="PAS_3"/>
    <property type="match status" value="2"/>
</dbReference>
<dbReference type="InterPro" id="IPR013655">
    <property type="entry name" value="PAS_fold_3"/>
</dbReference>
<dbReference type="SMART" id="SM00267">
    <property type="entry name" value="GGDEF"/>
    <property type="match status" value="1"/>
</dbReference>
<feature type="transmembrane region" description="Helical" evidence="3">
    <location>
        <begin position="312"/>
        <end position="330"/>
    </location>
</feature>
<reference evidence="8" key="1">
    <citation type="submission" date="2019-06" db="EMBL/GenBank/DDBJ databases">
        <title>Sulfurimonas gotlandica sp. nov., a chemoautotrophic and psychrotolerant epsilonproteobacterium isolated from a pelagic redoxcline, and an emended description of the genus Sulfurimonas.</title>
        <authorList>
            <person name="Wang S."/>
            <person name="Jiang L."/>
            <person name="Shao Z."/>
        </authorList>
    </citation>
    <scope>NUCLEOTIDE SEQUENCE [LARGE SCALE GENOMIC DNA]</scope>
    <source>
        <strain evidence="8">1-1N</strain>
    </source>
</reference>
<organism evidence="7 8">
    <name type="scientific">Sulfurimonas xiamenensis</name>
    <dbReference type="NCBI Taxonomy" id="2590021"/>
    <lineage>
        <taxon>Bacteria</taxon>
        <taxon>Pseudomonadati</taxon>
        <taxon>Campylobacterota</taxon>
        <taxon>Epsilonproteobacteria</taxon>
        <taxon>Campylobacterales</taxon>
        <taxon>Sulfurimonadaceae</taxon>
        <taxon>Sulfurimonas</taxon>
    </lineage>
</organism>
<evidence type="ECO:0000259" key="6">
    <source>
        <dbReference type="PROSITE" id="PS50887"/>
    </source>
</evidence>
<sequence>MHKKNIIKYVLIFISLSAVALFISNYQYKNHEQEILNQEKDLLSITYNTIKKSYKIHSEIFFITKINTKDILDLMKKANSTEIDKKNSAREELYSSLSDTYNSMKLFKIKQLHFHLPDNESFLRFHRPNRYGDNLTGIRDTVAYVNKHKVPVSSFEEGRIYNGYRFIYPIIEENRHYGSVEISVSMHEIIQHIKNETISDVEFIIKKNIVQKKVFEDEKKNYAQSKIHKDYFYEKSISNKESALIKTFTDSYPYLGNNINKGSIFNFSTNYNNTIYITTFIPVYNTHSRQYVGNIVITRPNISLEYHHKKNIFINIIIIMFLALLIYAYYRVEKKNQELKKKNKTLNNIQDIAKLGSWELNAKTNKIEWSDEVYKIFGFKPQSFELTYETFLEFIYPKDKIKVDEIFKKSIKLKETYQIQHRIIKSDKSIAYVNQTGHHIYDQKGAYIYTIGTIHDVTSIIEYENKINFIKNELESIANHIPDILFRSKTDDAMTILFVNNAIYKITGYKAQSFILNKVRSYRSIIHPQDRENVYKEIKKALIKNRDYSIEYRILNSIGDVVWVRESGKKGKNDEGMEIVEGIITDITHQKNSIDKLRKFIDIQDSIVILTDTKKIIFANKKFFDFFGYKNLKEFNNNHNCICDMFIKDDTFFHLEKISPKEKDWVKSMLNLPGRERIVSMSSKNNNPHAFSVSINNFDPQIYIINFSDISDTMFEKLQLEKKATRDQLTKAYNRTYFDSSIENIIKNNEKLNGKTGVILLDIDYFKKINDNYGHNTGDEVLKTLVKLLNRLIRKDDVLIRWGGEEFIIILYAKSIENVLKLAEKLRYAIEHHKFANIPSVTCSFGIALHNDDDTIKETINKADQKLYEAKNRGKNIVVS</sequence>
<dbReference type="GO" id="GO:0052621">
    <property type="term" value="F:diguanylate cyclase activity"/>
    <property type="evidence" value="ECO:0007669"/>
    <property type="project" value="UniProtKB-EC"/>
</dbReference>
<dbReference type="InterPro" id="IPR029787">
    <property type="entry name" value="Nucleotide_cyclase"/>
</dbReference>
<dbReference type="InterPro" id="IPR000014">
    <property type="entry name" value="PAS"/>
</dbReference>
<dbReference type="PROSITE" id="PS50112">
    <property type="entry name" value="PAS"/>
    <property type="match status" value="1"/>
</dbReference>
<dbReference type="PANTHER" id="PTHR45138">
    <property type="entry name" value="REGULATORY COMPONENTS OF SENSORY TRANSDUCTION SYSTEM"/>
    <property type="match status" value="1"/>
</dbReference>
<dbReference type="SUPFAM" id="SSF55785">
    <property type="entry name" value="PYP-like sensor domain (PAS domain)"/>
    <property type="match status" value="2"/>
</dbReference>
<evidence type="ECO:0000259" key="5">
    <source>
        <dbReference type="PROSITE" id="PS50113"/>
    </source>
</evidence>
<dbReference type="FunFam" id="3.30.70.270:FF:000001">
    <property type="entry name" value="Diguanylate cyclase domain protein"/>
    <property type="match status" value="1"/>
</dbReference>
<feature type="domain" description="PAC" evidence="5">
    <location>
        <begin position="417"/>
        <end position="469"/>
    </location>
</feature>
<dbReference type="Pfam" id="PF14827">
    <property type="entry name" value="dCache_3"/>
    <property type="match status" value="1"/>
</dbReference>
<feature type="transmembrane region" description="Helical" evidence="3">
    <location>
        <begin position="6"/>
        <end position="23"/>
    </location>
</feature>
<dbReference type="PANTHER" id="PTHR45138:SF9">
    <property type="entry name" value="DIGUANYLATE CYCLASE DGCM-RELATED"/>
    <property type="match status" value="1"/>
</dbReference>
<evidence type="ECO:0000256" key="3">
    <source>
        <dbReference type="SAM" id="Phobius"/>
    </source>
</evidence>
<accession>A0AAJ4A2Y5</accession>
<keyword evidence="8" id="KW-1185">Reference proteome</keyword>
<dbReference type="NCBIfam" id="TIGR00254">
    <property type="entry name" value="GGDEF"/>
    <property type="match status" value="1"/>
</dbReference>
<evidence type="ECO:0000256" key="2">
    <source>
        <dbReference type="ARBA" id="ARBA00034247"/>
    </source>
</evidence>
<dbReference type="NCBIfam" id="TIGR00229">
    <property type="entry name" value="sensory_box"/>
    <property type="match status" value="2"/>
</dbReference>
<dbReference type="KEGG" id="suln:FJR47_02945"/>
<dbReference type="RefSeq" id="WP_152298982.1">
    <property type="nucleotide sequence ID" value="NZ_CP041166.1"/>
</dbReference>
<evidence type="ECO:0000313" key="7">
    <source>
        <dbReference type="EMBL" id="QFR42919.1"/>
    </source>
</evidence>
<evidence type="ECO:0000259" key="4">
    <source>
        <dbReference type="PROSITE" id="PS50112"/>
    </source>
</evidence>
<evidence type="ECO:0000256" key="1">
    <source>
        <dbReference type="ARBA" id="ARBA00012528"/>
    </source>
</evidence>
<dbReference type="Pfam" id="PF13188">
    <property type="entry name" value="PAS_8"/>
    <property type="match status" value="1"/>
</dbReference>
<feature type="domain" description="PAC" evidence="5">
    <location>
        <begin position="548"/>
        <end position="599"/>
    </location>
</feature>
<dbReference type="Pfam" id="PF00990">
    <property type="entry name" value="GGDEF"/>
    <property type="match status" value="1"/>
</dbReference>
<dbReference type="InterPro" id="IPR029150">
    <property type="entry name" value="dCache_3"/>
</dbReference>
<comment type="catalytic activity">
    <reaction evidence="2">
        <text>2 GTP = 3',3'-c-di-GMP + 2 diphosphate</text>
        <dbReference type="Rhea" id="RHEA:24898"/>
        <dbReference type="ChEBI" id="CHEBI:33019"/>
        <dbReference type="ChEBI" id="CHEBI:37565"/>
        <dbReference type="ChEBI" id="CHEBI:58805"/>
        <dbReference type="EC" id="2.7.7.65"/>
    </reaction>
</comment>
<keyword evidence="3" id="KW-0812">Transmembrane</keyword>
<dbReference type="InterPro" id="IPR043128">
    <property type="entry name" value="Rev_trsase/Diguanyl_cyclase"/>
</dbReference>
<keyword evidence="3" id="KW-1133">Transmembrane helix</keyword>
<dbReference type="Gene3D" id="3.30.450.20">
    <property type="entry name" value="PAS domain"/>
    <property type="match status" value="2"/>
</dbReference>
<dbReference type="PROSITE" id="PS50113">
    <property type="entry name" value="PAC"/>
    <property type="match status" value="2"/>
</dbReference>
<keyword evidence="3" id="KW-0472">Membrane</keyword>